<sequence length="115" mass="13267">SGYDDYSYGQGSGSNYGYGGKSWELQKGNQTSESLVAKINQRLDLLSRNEGDDQERFSIISRSQQRMCQALTAFRTIEQFFHFSKQERERESSFHFQCLNTSAKSVRKHRTGTNH</sequence>
<name>A0A401QAB0_SCYTO</name>
<feature type="non-terminal residue" evidence="2">
    <location>
        <position position="1"/>
    </location>
</feature>
<gene>
    <name evidence="2" type="ORF">scyTo_0021975</name>
</gene>
<organism evidence="2 3">
    <name type="scientific">Scyliorhinus torazame</name>
    <name type="common">Cloudy catshark</name>
    <name type="synonym">Catulus torazame</name>
    <dbReference type="NCBI Taxonomy" id="75743"/>
    <lineage>
        <taxon>Eukaryota</taxon>
        <taxon>Metazoa</taxon>
        <taxon>Chordata</taxon>
        <taxon>Craniata</taxon>
        <taxon>Vertebrata</taxon>
        <taxon>Chondrichthyes</taxon>
        <taxon>Elasmobranchii</taxon>
        <taxon>Galeomorphii</taxon>
        <taxon>Galeoidea</taxon>
        <taxon>Carcharhiniformes</taxon>
        <taxon>Scyliorhinidae</taxon>
        <taxon>Scyliorhinus</taxon>
    </lineage>
</organism>
<dbReference type="EMBL" id="BFAA01020717">
    <property type="protein sequence ID" value="GCB82323.1"/>
    <property type="molecule type" value="Genomic_DNA"/>
</dbReference>
<evidence type="ECO:0000256" key="1">
    <source>
        <dbReference type="SAM" id="MobiDB-lite"/>
    </source>
</evidence>
<protein>
    <submittedName>
        <fullName evidence="2">Uncharacterized protein</fullName>
    </submittedName>
</protein>
<keyword evidence="3" id="KW-1185">Reference proteome</keyword>
<feature type="region of interest" description="Disordered" evidence="1">
    <location>
        <begin position="1"/>
        <end position="22"/>
    </location>
</feature>
<evidence type="ECO:0000313" key="3">
    <source>
        <dbReference type="Proteomes" id="UP000288216"/>
    </source>
</evidence>
<proteinExistence type="predicted"/>
<accession>A0A401QAB0</accession>
<dbReference type="Proteomes" id="UP000288216">
    <property type="component" value="Unassembled WGS sequence"/>
</dbReference>
<feature type="compositionally biased region" description="Gly residues" evidence="1">
    <location>
        <begin position="10"/>
        <end position="20"/>
    </location>
</feature>
<comment type="caution">
    <text evidence="2">The sequence shown here is derived from an EMBL/GenBank/DDBJ whole genome shotgun (WGS) entry which is preliminary data.</text>
</comment>
<evidence type="ECO:0000313" key="2">
    <source>
        <dbReference type="EMBL" id="GCB82323.1"/>
    </source>
</evidence>
<dbReference type="AlphaFoldDB" id="A0A401QAB0"/>
<reference evidence="2 3" key="1">
    <citation type="journal article" date="2018" name="Nat. Ecol. Evol.">
        <title>Shark genomes provide insights into elasmobranch evolution and the origin of vertebrates.</title>
        <authorList>
            <person name="Hara Y"/>
            <person name="Yamaguchi K"/>
            <person name="Onimaru K"/>
            <person name="Kadota M"/>
            <person name="Koyanagi M"/>
            <person name="Keeley SD"/>
            <person name="Tatsumi K"/>
            <person name="Tanaka K"/>
            <person name="Motone F"/>
            <person name="Kageyama Y"/>
            <person name="Nozu R"/>
            <person name="Adachi N"/>
            <person name="Nishimura O"/>
            <person name="Nakagawa R"/>
            <person name="Tanegashima C"/>
            <person name="Kiyatake I"/>
            <person name="Matsumoto R"/>
            <person name="Murakumo K"/>
            <person name="Nishida K"/>
            <person name="Terakita A"/>
            <person name="Kuratani S"/>
            <person name="Sato K"/>
            <person name="Hyodo S Kuraku.S."/>
        </authorList>
    </citation>
    <scope>NUCLEOTIDE SEQUENCE [LARGE SCALE GENOMIC DNA]</scope>
</reference>